<name>A0A7W9KCG8_9PSEU</name>
<dbReference type="Proteomes" id="UP000585638">
    <property type="component" value="Unassembled WGS sequence"/>
</dbReference>
<evidence type="ECO:0000259" key="6">
    <source>
        <dbReference type="Pfam" id="PF00496"/>
    </source>
</evidence>
<evidence type="ECO:0000256" key="3">
    <source>
        <dbReference type="ARBA" id="ARBA00022448"/>
    </source>
</evidence>
<dbReference type="Pfam" id="PF00496">
    <property type="entry name" value="SBP_bac_5"/>
    <property type="match status" value="1"/>
</dbReference>
<gene>
    <name evidence="7" type="ORF">BJ998_000460</name>
</gene>
<comment type="caution">
    <text evidence="7">The sequence shown here is derived from an EMBL/GenBank/DDBJ whole genome shotgun (WGS) entry which is preliminary data.</text>
</comment>
<evidence type="ECO:0000256" key="1">
    <source>
        <dbReference type="ARBA" id="ARBA00004196"/>
    </source>
</evidence>
<dbReference type="InterPro" id="IPR039424">
    <property type="entry name" value="SBP_5"/>
</dbReference>
<dbReference type="InterPro" id="IPR000914">
    <property type="entry name" value="SBP_5_dom"/>
</dbReference>
<evidence type="ECO:0000256" key="4">
    <source>
        <dbReference type="ARBA" id="ARBA00022729"/>
    </source>
</evidence>
<reference evidence="7 8" key="1">
    <citation type="submission" date="2020-08" db="EMBL/GenBank/DDBJ databases">
        <title>Sequencing the genomes of 1000 actinobacteria strains.</title>
        <authorList>
            <person name="Klenk H.-P."/>
        </authorList>
    </citation>
    <scope>NUCLEOTIDE SEQUENCE [LARGE SCALE GENOMIC DNA]</scope>
    <source>
        <strain evidence="7 8">DSM 43851</strain>
    </source>
</reference>
<dbReference type="RefSeq" id="WP_184858036.1">
    <property type="nucleotide sequence ID" value="NZ_JACHIR010000001.1"/>
</dbReference>
<evidence type="ECO:0000313" key="8">
    <source>
        <dbReference type="Proteomes" id="UP000585638"/>
    </source>
</evidence>
<evidence type="ECO:0000313" key="7">
    <source>
        <dbReference type="EMBL" id="MBB5889264.1"/>
    </source>
</evidence>
<evidence type="ECO:0000256" key="2">
    <source>
        <dbReference type="ARBA" id="ARBA00005695"/>
    </source>
</evidence>
<dbReference type="GO" id="GO:0015833">
    <property type="term" value="P:peptide transport"/>
    <property type="evidence" value="ECO:0007669"/>
    <property type="project" value="TreeGrafter"/>
</dbReference>
<evidence type="ECO:0000256" key="5">
    <source>
        <dbReference type="SAM" id="SignalP"/>
    </source>
</evidence>
<dbReference type="CDD" id="cd08513">
    <property type="entry name" value="PBP2_thermophilic_Hb8_like"/>
    <property type="match status" value="1"/>
</dbReference>
<keyword evidence="8" id="KW-1185">Reference proteome</keyword>
<dbReference type="GO" id="GO:0030313">
    <property type="term" value="C:cell envelope"/>
    <property type="evidence" value="ECO:0007669"/>
    <property type="project" value="UniProtKB-SubCell"/>
</dbReference>
<dbReference type="SUPFAM" id="SSF53850">
    <property type="entry name" value="Periplasmic binding protein-like II"/>
    <property type="match status" value="1"/>
</dbReference>
<feature type="signal peptide" evidence="5">
    <location>
        <begin position="1"/>
        <end position="21"/>
    </location>
</feature>
<comment type="subcellular location">
    <subcellularLocation>
        <location evidence="1">Cell envelope</location>
    </subcellularLocation>
</comment>
<dbReference type="PANTHER" id="PTHR30290:SF10">
    <property type="entry name" value="PERIPLASMIC OLIGOPEPTIDE-BINDING PROTEIN-RELATED"/>
    <property type="match status" value="1"/>
</dbReference>
<organism evidence="7 8">
    <name type="scientific">Kutzneria kofuensis</name>
    <dbReference type="NCBI Taxonomy" id="103725"/>
    <lineage>
        <taxon>Bacteria</taxon>
        <taxon>Bacillati</taxon>
        <taxon>Actinomycetota</taxon>
        <taxon>Actinomycetes</taxon>
        <taxon>Pseudonocardiales</taxon>
        <taxon>Pseudonocardiaceae</taxon>
        <taxon>Kutzneria</taxon>
    </lineage>
</organism>
<sequence>MRRRLGRLAALVCCLVLTACAGGQVRHGVGGPNTVSFALPPSATPNWILPLAVPGYTASYNGVVQSVLFVPLYAYDGSSGAVGRDDKASAAQPPVYAPDGKSVTITLKPLTWSDGTPLTSRDVQFWFDLVRSAKDDWGAYTKGLMPDDVTDFRVVDDHTFTLTLDKTYNPGWFTANQLALITPLPQHAWAHDPDPRKTFDYLVSQAKNLGGYNADPLWKVVDGPFALESFSPTGQVTLVKNPHYTGEDAAHLDKITFLTFTSSAAEYNVLLAGGVDYGYVPTTNLGQKAKLESLGYRIEPWNGWSITYIPYNFNNPTLGKVFQQLYVRQAIQHAVDQKAISQVIWRGTATPGYGPVPQDNDPTYLSDTQKNNPYPFDLNAAKALLANHGWRPDPDGVLACREPEKCGPGVEAGTRLSMTLLTESGSDETDGTMQELKSELSRIGIELRINAQPLNTVLANGTTCEPSSPACAWQLSYFGTQGSWYFPAYPSGEQLFATGASVNFGNYQDKPTDDLIAASTLSTSPQSMVDYSARLAEQLPVIWMPNPPYQVSAIDTSLGGVTQDPLAGLQPQRWYRR</sequence>
<dbReference type="PROSITE" id="PS51257">
    <property type="entry name" value="PROKAR_LIPOPROTEIN"/>
    <property type="match status" value="1"/>
</dbReference>
<dbReference type="Gene3D" id="3.10.105.10">
    <property type="entry name" value="Dipeptide-binding Protein, Domain 3"/>
    <property type="match status" value="1"/>
</dbReference>
<protein>
    <submittedName>
        <fullName evidence="7">Peptide/nickel transport system substrate-binding protein</fullName>
    </submittedName>
</protein>
<dbReference type="EMBL" id="JACHIR010000001">
    <property type="protein sequence ID" value="MBB5889264.1"/>
    <property type="molecule type" value="Genomic_DNA"/>
</dbReference>
<dbReference type="PANTHER" id="PTHR30290">
    <property type="entry name" value="PERIPLASMIC BINDING COMPONENT OF ABC TRANSPORTER"/>
    <property type="match status" value="1"/>
</dbReference>
<dbReference type="AlphaFoldDB" id="A0A7W9KCG8"/>
<keyword evidence="3" id="KW-0813">Transport</keyword>
<proteinExistence type="inferred from homology"/>
<feature type="chain" id="PRO_5039622545" evidence="5">
    <location>
        <begin position="22"/>
        <end position="577"/>
    </location>
</feature>
<accession>A0A7W9KCG8</accession>
<comment type="similarity">
    <text evidence="2">Belongs to the bacterial solute-binding protein 5 family.</text>
</comment>
<keyword evidence="4 5" id="KW-0732">Signal</keyword>
<dbReference type="GO" id="GO:1904680">
    <property type="term" value="F:peptide transmembrane transporter activity"/>
    <property type="evidence" value="ECO:0007669"/>
    <property type="project" value="TreeGrafter"/>
</dbReference>
<feature type="domain" description="Solute-binding protein family 5" evidence="6">
    <location>
        <begin position="95"/>
        <end position="483"/>
    </location>
</feature>
<dbReference type="Gene3D" id="3.40.190.10">
    <property type="entry name" value="Periplasmic binding protein-like II"/>
    <property type="match status" value="1"/>
</dbReference>